<gene>
    <name evidence="1" type="ORF">UFOVP1311_46</name>
</gene>
<name>A0A6J5RUK7_9CAUD</name>
<proteinExistence type="predicted"/>
<sequence>MKINNQSLVLEALLKNYWSIVEQPYYKVFEKEINKIKLEKTK</sequence>
<protein>
    <submittedName>
        <fullName evidence="1">Uncharacterized protein</fullName>
    </submittedName>
</protein>
<accession>A0A6J5RUK7</accession>
<organism evidence="1">
    <name type="scientific">uncultured Caudovirales phage</name>
    <dbReference type="NCBI Taxonomy" id="2100421"/>
    <lineage>
        <taxon>Viruses</taxon>
        <taxon>Duplodnaviria</taxon>
        <taxon>Heunggongvirae</taxon>
        <taxon>Uroviricota</taxon>
        <taxon>Caudoviricetes</taxon>
        <taxon>Peduoviridae</taxon>
        <taxon>Maltschvirus</taxon>
        <taxon>Maltschvirus maltsch</taxon>
    </lineage>
</organism>
<reference evidence="1" key="1">
    <citation type="submission" date="2020-05" db="EMBL/GenBank/DDBJ databases">
        <authorList>
            <person name="Chiriac C."/>
            <person name="Salcher M."/>
            <person name="Ghai R."/>
            <person name="Kavagutti S V."/>
        </authorList>
    </citation>
    <scope>NUCLEOTIDE SEQUENCE</scope>
</reference>
<dbReference type="EMBL" id="LR797257">
    <property type="protein sequence ID" value="CAB4197997.1"/>
    <property type="molecule type" value="Genomic_DNA"/>
</dbReference>
<evidence type="ECO:0000313" key="1">
    <source>
        <dbReference type="EMBL" id="CAB4197997.1"/>
    </source>
</evidence>